<keyword evidence="2" id="KW-1185">Reference proteome</keyword>
<reference evidence="1 2" key="1">
    <citation type="journal article" date="2019" name="Emerg. Microbes Infect.">
        <title>Comprehensive subspecies identification of 175 nontuberculous mycobacteria species based on 7547 genomic profiles.</title>
        <authorList>
            <person name="Matsumoto Y."/>
            <person name="Kinjo T."/>
            <person name="Motooka D."/>
            <person name="Nabeya D."/>
            <person name="Jung N."/>
            <person name="Uechi K."/>
            <person name="Horii T."/>
            <person name="Iida T."/>
            <person name="Fujita J."/>
            <person name="Nakamura S."/>
        </authorList>
    </citation>
    <scope>NUCLEOTIDE SEQUENCE [LARGE SCALE GENOMIC DNA]</scope>
    <source>
        <strain evidence="1 2">JCM 18113</strain>
    </source>
</reference>
<gene>
    <name evidence="1" type="ORF">MMAN_16650</name>
</gene>
<protein>
    <submittedName>
        <fullName evidence="1">Uncharacterized protein</fullName>
    </submittedName>
</protein>
<name>A0ABM7JPQ9_MYCNT</name>
<organism evidence="1 2">
    <name type="scientific">Mycobacterium mantenii</name>
    <dbReference type="NCBI Taxonomy" id="560555"/>
    <lineage>
        <taxon>Bacteria</taxon>
        <taxon>Bacillati</taxon>
        <taxon>Actinomycetota</taxon>
        <taxon>Actinomycetes</taxon>
        <taxon>Mycobacteriales</taxon>
        <taxon>Mycobacteriaceae</taxon>
        <taxon>Mycobacterium</taxon>
        <taxon>Mycobacterium avium complex (MAC)</taxon>
    </lineage>
</organism>
<evidence type="ECO:0000313" key="2">
    <source>
        <dbReference type="Proteomes" id="UP000465812"/>
    </source>
</evidence>
<proteinExistence type="predicted"/>
<evidence type="ECO:0000313" key="1">
    <source>
        <dbReference type="EMBL" id="BBY37531.1"/>
    </source>
</evidence>
<dbReference type="EMBL" id="AP022590">
    <property type="protein sequence ID" value="BBY37531.1"/>
    <property type="molecule type" value="Genomic_DNA"/>
</dbReference>
<accession>A0ABM7JPQ9</accession>
<dbReference type="Proteomes" id="UP000465812">
    <property type="component" value="Chromosome"/>
</dbReference>
<sequence>MFIARAGVAQAGVFGPEVAEVGLEFTVEVLQRQDLGDSGDVDATGDQGTDALQAHHVVIAVAAGAPPVRAGVSNPRRS</sequence>